<dbReference type="AlphaFoldDB" id="A0AAV5SH28"/>
<comment type="caution">
    <text evidence="2">The sequence shown here is derived from an EMBL/GenBank/DDBJ whole genome shotgun (WGS) entry which is preliminary data.</text>
</comment>
<evidence type="ECO:0000256" key="1">
    <source>
        <dbReference type="SAM" id="SignalP"/>
    </source>
</evidence>
<reference evidence="2" key="1">
    <citation type="submission" date="2023-10" db="EMBL/GenBank/DDBJ databases">
        <title>Genome assembly of Pristionchus species.</title>
        <authorList>
            <person name="Yoshida K."/>
            <person name="Sommer R.J."/>
        </authorList>
    </citation>
    <scope>NUCLEOTIDE SEQUENCE</scope>
    <source>
        <strain evidence="2">RS0144</strain>
    </source>
</reference>
<evidence type="ECO:0000313" key="2">
    <source>
        <dbReference type="EMBL" id="GMS79993.1"/>
    </source>
</evidence>
<feature type="non-terminal residue" evidence="2">
    <location>
        <position position="1"/>
    </location>
</feature>
<proteinExistence type="predicted"/>
<feature type="chain" id="PRO_5043316132" evidence="1">
    <location>
        <begin position="18"/>
        <end position="210"/>
    </location>
</feature>
<keyword evidence="1" id="KW-0732">Signal</keyword>
<keyword evidence="3" id="KW-1185">Reference proteome</keyword>
<name>A0AAV5SH28_9BILA</name>
<dbReference type="EMBL" id="BTSX01000001">
    <property type="protein sequence ID" value="GMS79993.1"/>
    <property type="molecule type" value="Genomic_DNA"/>
</dbReference>
<evidence type="ECO:0000313" key="3">
    <source>
        <dbReference type="Proteomes" id="UP001432027"/>
    </source>
</evidence>
<gene>
    <name evidence="2" type="ORF">PENTCL1PPCAC_2168</name>
</gene>
<accession>A0AAV5SH28</accession>
<organism evidence="2 3">
    <name type="scientific">Pristionchus entomophagus</name>
    <dbReference type="NCBI Taxonomy" id="358040"/>
    <lineage>
        <taxon>Eukaryota</taxon>
        <taxon>Metazoa</taxon>
        <taxon>Ecdysozoa</taxon>
        <taxon>Nematoda</taxon>
        <taxon>Chromadorea</taxon>
        <taxon>Rhabditida</taxon>
        <taxon>Rhabditina</taxon>
        <taxon>Diplogasteromorpha</taxon>
        <taxon>Diplogasteroidea</taxon>
        <taxon>Neodiplogasteridae</taxon>
        <taxon>Pristionchus</taxon>
    </lineage>
</organism>
<feature type="signal peptide" evidence="1">
    <location>
        <begin position="1"/>
        <end position="17"/>
    </location>
</feature>
<dbReference type="Proteomes" id="UP001432027">
    <property type="component" value="Unassembled WGS sequence"/>
</dbReference>
<protein>
    <submittedName>
        <fullName evidence="2">Uncharacterized protein</fullName>
    </submittedName>
</protein>
<sequence>RSLKMLFLLLSITAINAKVIDFSDTPLSCRSLQCPDGSSCMEMPEGAFCWPVFVKQTQVQASIDFPPAEITTTRPPKPSCASLQCSPDEQCVNAFDGPTCRRVTFSLSTKFITSTPPSSSPSLWSPEPIEIPSISFNLPSTRGFPPAPPSTFFHTIESKAIESGEMPPTFFRKPSVPNSCDRVRCPEGQNCYMREVKCFTVSCMPVPYCR</sequence>